<proteinExistence type="predicted"/>
<dbReference type="CDD" id="cd06588">
    <property type="entry name" value="PhnB_like"/>
    <property type="match status" value="1"/>
</dbReference>
<dbReference type="PANTHER" id="PTHR33990">
    <property type="entry name" value="PROTEIN YJDN-RELATED"/>
    <property type="match status" value="1"/>
</dbReference>
<evidence type="ECO:0000259" key="1">
    <source>
        <dbReference type="Pfam" id="PF06983"/>
    </source>
</evidence>
<dbReference type="InterPro" id="IPR028973">
    <property type="entry name" value="PhnB-like"/>
</dbReference>
<feature type="domain" description="PhnB-like" evidence="1">
    <location>
        <begin position="3"/>
        <end position="133"/>
    </location>
</feature>
<dbReference type="STRING" id="595536.GCA_000178815_01915"/>
<evidence type="ECO:0000313" key="3">
    <source>
        <dbReference type="Proteomes" id="UP000230709"/>
    </source>
</evidence>
<dbReference type="SUPFAM" id="SSF54593">
    <property type="entry name" value="Glyoxalase/Bleomycin resistance protein/Dihydroxybiphenyl dioxygenase"/>
    <property type="match status" value="1"/>
</dbReference>
<sequence length="136" mass="14910">MSVQPYLVFDGRAEEAAAFYEKALGAQITMLMRYKDSPVPTPEEMLPPGWSAKVMHMCFKVGDSVIFGSDGDGEATGFKGFSLSYSAKTPEEAERVYAALAEGGETQMKLGKTFFSPLFGMLTDRFGVNWMVVVPQ</sequence>
<dbReference type="Gene3D" id="3.10.180.10">
    <property type="entry name" value="2,3-Dihydroxybiphenyl 1,2-Dioxygenase, domain 1"/>
    <property type="match status" value="1"/>
</dbReference>
<name>A0A2D2D2P8_METT3</name>
<protein>
    <submittedName>
        <fullName evidence="2">VOC family protein</fullName>
    </submittedName>
</protein>
<dbReference type="PANTHER" id="PTHR33990:SF1">
    <property type="entry name" value="PROTEIN YJDN"/>
    <property type="match status" value="1"/>
</dbReference>
<dbReference type="Proteomes" id="UP000230709">
    <property type="component" value="Chromosome"/>
</dbReference>
<evidence type="ECO:0000313" key="2">
    <source>
        <dbReference type="EMBL" id="ATQ69270.1"/>
    </source>
</evidence>
<reference evidence="3" key="1">
    <citation type="submission" date="2017-10" db="EMBL/GenBank/DDBJ databases">
        <title>Completed PacBio SMRT sequence of Methylosinus trichosporium OB3b reveals presence of a third large plasmid.</title>
        <authorList>
            <person name="Charles T.C."/>
            <person name="Lynch M.D.J."/>
            <person name="Heil J.R."/>
            <person name="Cheng J."/>
        </authorList>
    </citation>
    <scope>NUCLEOTIDE SEQUENCE [LARGE SCALE GENOMIC DNA]</scope>
    <source>
        <strain evidence="3">OB3b</strain>
    </source>
</reference>
<gene>
    <name evidence="2" type="ORF">CQW49_16330</name>
</gene>
<dbReference type="EMBL" id="CP023737">
    <property type="protein sequence ID" value="ATQ69270.1"/>
    <property type="molecule type" value="Genomic_DNA"/>
</dbReference>
<organism evidence="2 3">
    <name type="scientific">Methylosinus trichosporium (strain ATCC 35070 / NCIMB 11131 / UNIQEM 75 / OB3b)</name>
    <dbReference type="NCBI Taxonomy" id="595536"/>
    <lineage>
        <taxon>Bacteria</taxon>
        <taxon>Pseudomonadati</taxon>
        <taxon>Pseudomonadota</taxon>
        <taxon>Alphaproteobacteria</taxon>
        <taxon>Hyphomicrobiales</taxon>
        <taxon>Methylocystaceae</taxon>
        <taxon>Methylosinus</taxon>
    </lineage>
</organism>
<keyword evidence="3" id="KW-1185">Reference proteome</keyword>
<dbReference type="InterPro" id="IPR029068">
    <property type="entry name" value="Glyas_Bleomycin-R_OHBP_Dase"/>
</dbReference>
<dbReference type="KEGG" id="mtw:CQW49_16330"/>
<dbReference type="RefSeq" id="WP_003613888.1">
    <property type="nucleotide sequence ID" value="NZ_ADVE02000001.1"/>
</dbReference>
<accession>A0A2D2D2P8</accession>
<dbReference type="Pfam" id="PF06983">
    <property type="entry name" value="3-dmu-9_3-mt"/>
    <property type="match status" value="1"/>
</dbReference>
<dbReference type="AlphaFoldDB" id="A0A2D2D2P8"/>